<proteinExistence type="predicted"/>
<accession>A0A3F3PIR2</accession>
<dbReference type="RefSeq" id="XP_026619862.1">
    <property type="nucleotide sequence ID" value="XM_026763888.1"/>
</dbReference>
<dbReference type="Proteomes" id="UP000253729">
    <property type="component" value="Unassembled WGS sequence"/>
</dbReference>
<gene>
    <name evidence="1" type="ORF">BDQ94DRAFT_127265</name>
</gene>
<name>A0A3F3PIR2_9EURO</name>
<keyword evidence="2" id="KW-1185">Reference proteome</keyword>
<protein>
    <submittedName>
        <fullName evidence="1">Uncharacterized protein</fullName>
    </submittedName>
</protein>
<dbReference type="GeneID" id="38132244"/>
<dbReference type="AlphaFoldDB" id="A0A3F3PIR2"/>
<sequence>MAVIAIKPSDGVIRQREAAWNSVKDGCDKINEPGSGTNMKFFLPTVDCGFTINSVCDEYPRKVAQSPALYDKQPAKISFYRQACFVYFPGDTIIETFTILVPLRVSGQIELGNENDYITMDEDHYYHILSKAVLRLRAGSRLEAIAIGRIK</sequence>
<evidence type="ECO:0000313" key="2">
    <source>
        <dbReference type="Proteomes" id="UP000253729"/>
    </source>
</evidence>
<evidence type="ECO:0000313" key="1">
    <source>
        <dbReference type="EMBL" id="RDH26840.1"/>
    </source>
</evidence>
<organism evidence="1 2">
    <name type="scientific">Aspergillus welwitschiae</name>
    <dbReference type="NCBI Taxonomy" id="1341132"/>
    <lineage>
        <taxon>Eukaryota</taxon>
        <taxon>Fungi</taxon>
        <taxon>Dikarya</taxon>
        <taxon>Ascomycota</taxon>
        <taxon>Pezizomycotina</taxon>
        <taxon>Eurotiomycetes</taxon>
        <taxon>Eurotiomycetidae</taxon>
        <taxon>Eurotiales</taxon>
        <taxon>Aspergillaceae</taxon>
        <taxon>Aspergillus</taxon>
        <taxon>Aspergillus subgen. Circumdati</taxon>
    </lineage>
</organism>
<reference evidence="1 2" key="1">
    <citation type="submission" date="2018-07" db="EMBL/GenBank/DDBJ databases">
        <title>The genomes of Aspergillus section Nigri reveals drivers in fungal speciation.</title>
        <authorList>
            <consortium name="DOE Joint Genome Institute"/>
            <person name="Vesth T.C."/>
            <person name="Nybo J."/>
            <person name="Theobald S."/>
            <person name="Brandl J."/>
            <person name="Frisvad J.C."/>
            <person name="Nielsen K.F."/>
            <person name="Lyhne E.K."/>
            <person name="Kogle M.E."/>
            <person name="Kuo A."/>
            <person name="Riley R."/>
            <person name="Clum A."/>
            <person name="Nolan M."/>
            <person name="Lipzen A."/>
            <person name="Salamov A."/>
            <person name="Henrissat B."/>
            <person name="Wiebenga A."/>
            <person name="De vries R.P."/>
            <person name="Grigoriev I.V."/>
            <person name="Mortensen U.H."/>
            <person name="Andersen M.R."/>
            <person name="Baker S.E."/>
        </authorList>
    </citation>
    <scope>NUCLEOTIDE SEQUENCE [LARGE SCALE GENOMIC DNA]</scope>
    <source>
        <strain evidence="1 2">CBS 139.54b</strain>
    </source>
</reference>
<dbReference type="EMBL" id="KZ852114">
    <property type="protein sequence ID" value="RDH26840.1"/>
    <property type="molecule type" value="Genomic_DNA"/>
</dbReference>